<accession>A0ABR9QXB3</accession>
<protein>
    <submittedName>
        <fullName evidence="1">TetR/AcrR family transcriptional regulator</fullName>
    </submittedName>
</protein>
<sequence>MKGIDTEKEFQTAFWKCYEKEPLEKISVGKLCQSAGYNRSTFYNHFTDIYELREKCVDEMLEPVKAKIMDIEDIKMLFYGNAVELMISGNFLKNNKHIETLFKWHDEYILGDRIKNNLMMCVMTHHKETISDMEKLEIVLDYQLSGALGVIRNWYNKGKHSEGDMLKEIFEIASKGVFNALREILK</sequence>
<gene>
    <name evidence="1" type="ORF">INF20_04335</name>
</gene>
<dbReference type="PANTHER" id="PTHR43479:SF11">
    <property type="entry name" value="ACREF_ENVCD OPERON REPRESSOR-RELATED"/>
    <property type="match status" value="1"/>
</dbReference>
<organism evidence="1 2">
    <name type="scientific">Gallibacter intestinalis</name>
    <dbReference type="NCBI Taxonomy" id="2779356"/>
    <lineage>
        <taxon>Bacteria</taxon>
        <taxon>Bacillati</taxon>
        <taxon>Bacillota</taxon>
        <taxon>Clostridia</taxon>
        <taxon>Eubacteriales</taxon>
        <taxon>Eubacteriaceae</taxon>
        <taxon>Gallibacter</taxon>
    </lineage>
</organism>
<dbReference type="SUPFAM" id="SSF46689">
    <property type="entry name" value="Homeodomain-like"/>
    <property type="match status" value="1"/>
</dbReference>
<name>A0ABR9QXB3_9FIRM</name>
<evidence type="ECO:0000313" key="1">
    <source>
        <dbReference type="EMBL" id="MBE5035511.1"/>
    </source>
</evidence>
<dbReference type="Proteomes" id="UP001516588">
    <property type="component" value="Unassembled WGS sequence"/>
</dbReference>
<dbReference type="PANTHER" id="PTHR43479">
    <property type="entry name" value="ACREF/ENVCD OPERON REPRESSOR-RELATED"/>
    <property type="match status" value="1"/>
</dbReference>
<proteinExistence type="predicted"/>
<dbReference type="Gene3D" id="1.10.357.10">
    <property type="entry name" value="Tetracycline Repressor, domain 2"/>
    <property type="match status" value="1"/>
</dbReference>
<keyword evidence="2" id="KW-1185">Reference proteome</keyword>
<dbReference type="EMBL" id="JADCKA010000005">
    <property type="protein sequence ID" value="MBE5035511.1"/>
    <property type="molecule type" value="Genomic_DNA"/>
</dbReference>
<dbReference type="InterPro" id="IPR050624">
    <property type="entry name" value="HTH-type_Tx_Regulator"/>
</dbReference>
<evidence type="ECO:0000313" key="2">
    <source>
        <dbReference type="Proteomes" id="UP001516588"/>
    </source>
</evidence>
<dbReference type="RefSeq" id="WP_226385157.1">
    <property type="nucleotide sequence ID" value="NZ_JADCKA010000005.1"/>
</dbReference>
<dbReference type="InterPro" id="IPR009057">
    <property type="entry name" value="Homeodomain-like_sf"/>
</dbReference>
<reference evidence="1 2" key="1">
    <citation type="submission" date="2020-10" db="EMBL/GenBank/DDBJ databases">
        <title>ChiBAC.</title>
        <authorList>
            <person name="Zenner C."/>
            <person name="Hitch T.C.A."/>
            <person name="Clavel T."/>
        </authorList>
    </citation>
    <scope>NUCLEOTIDE SEQUENCE [LARGE SCALE GENOMIC DNA]</scope>
    <source>
        <strain evidence="1 2">DSM 108706</strain>
    </source>
</reference>
<comment type="caution">
    <text evidence="1">The sequence shown here is derived from an EMBL/GenBank/DDBJ whole genome shotgun (WGS) entry which is preliminary data.</text>
</comment>